<dbReference type="PANTHER" id="PTHR34703">
    <property type="entry name" value="ANTIPORTER SUBUNIT MNHG2-RELATED"/>
    <property type="match status" value="1"/>
</dbReference>
<dbReference type="NCBIfam" id="TIGR01300">
    <property type="entry name" value="CPA3_mnhG_phaG"/>
    <property type="match status" value="1"/>
</dbReference>
<evidence type="ECO:0000256" key="2">
    <source>
        <dbReference type="SAM" id="Phobius"/>
    </source>
</evidence>
<dbReference type="Proteomes" id="UP000317835">
    <property type="component" value="Chromosome"/>
</dbReference>
<evidence type="ECO:0000256" key="1">
    <source>
        <dbReference type="SAM" id="MobiDB-lite"/>
    </source>
</evidence>
<dbReference type="InterPro" id="IPR005133">
    <property type="entry name" value="PhaG_MnhG_YufB"/>
</dbReference>
<reference evidence="3 4" key="1">
    <citation type="submission" date="2019-02" db="EMBL/GenBank/DDBJ databases">
        <title>Deep-cultivation of Planctomycetes and their phenomic and genomic characterization uncovers novel biology.</title>
        <authorList>
            <person name="Wiegand S."/>
            <person name="Jogler M."/>
            <person name="Boedeker C."/>
            <person name="Pinto D."/>
            <person name="Vollmers J."/>
            <person name="Rivas-Marin E."/>
            <person name="Kohn T."/>
            <person name="Peeters S.H."/>
            <person name="Heuer A."/>
            <person name="Rast P."/>
            <person name="Oberbeckmann S."/>
            <person name="Bunk B."/>
            <person name="Jeske O."/>
            <person name="Meyerdierks A."/>
            <person name="Storesund J.E."/>
            <person name="Kallscheuer N."/>
            <person name="Luecker S."/>
            <person name="Lage O.M."/>
            <person name="Pohl T."/>
            <person name="Merkel B.J."/>
            <person name="Hornburger P."/>
            <person name="Mueller R.-W."/>
            <person name="Bruemmer F."/>
            <person name="Labrenz M."/>
            <person name="Spormann A.M."/>
            <person name="Op den Camp H."/>
            <person name="Overmann J."/>
            <person name="Amann R."/>
            <person name="Jetten M.S.M."/>
            <person name="Mascher T."/>
            <person name="Medema M.H."/>
            <person name="Devos D.P."/>
            <person name="Kaster A.-K."/>
            <person name="Ovreas L."/>
            <person name="Rohde M."/>
            <person name="Galperin M.Y."/>
            <person name="Jogler C."/>
        </authorList>
    </citation>
    <scope>NUCLEOTIDE SEQUENCE [LARGE SCALE GENOMIC DNA]</scope>
    <source>
        <strain evidence="3 4">ElP</strain>
    </source>
</reference>
<dbReference type="NCBIfam" id="NF009314">
    <property type="entry name" value="PRK12674.1-2"/>
    <property type="match status" value="1"/>
</dbReference>
<keyword evidence="2" id="KW-0472">Membrane</keyword>
<dbReference type="RefSeq" id="WP_145271695.1">
    <property type="nucleotide sequence ID" value="NZ_CP036426.1"/>
</dbReference>
<dbReference type="KEGG" id="tpla:ElP_37470"/>
<keyword evidence="2" id="KW-0812">Transmembrane</keyword>
<dbReference type="PANTHER" id="PTHR34703:SF1">
    <property type="entry name" value="ANTIPORTER SUBUNIT MNHG2-RELATED"/>
    <property type="match status" value="1"/>
</dbReference>
<proteinExistence type="predicted"/>
<feature type="transmembrane region" description="Helical" evidence="2">
    <location>
        <begin position="6"/>
        <end position="25"/>
    </location>
</feature>
<dbReference type="OrthoDB" id="9806575at2"/>
<sequence length="133" mass="13842">MSDAVIIVAVVLGSAFMFLGALGLARLPDFYHRIHPPTKTTTFGLAFLLVGVAVAVPRVDVITKACLAVLFIAMTAPVSSHLLIRAAYRRGVPSGTPPVPDEYRDACDRHGGGPEPGAEPGEGPTRPSGPSPT</sequence>
<evidence type="ECO:0000313" key="3">
    <source>
        <dbReference type="EMBL" id="QDV35839.1"/>
    </source>
</evidence>
<gene>
    <name evidence="3" type="primary">mrpG</name>
    <name evidence="3" type="ORF">ElP_37470</name>
</gene>
<organism evidence="3 4">
    <name type="scientific">Tautonia plasticadhaerens</name>
    <dbReference type="NCBI Taxonomy" id="2527974"/>
    <lineage>
        <taxon>Bacteria</taxon>
        <taxon>Pseudomonadati</taxon>
        <taxon>Planctomycetota</taxon>
        <taxon>Planctomycetia</taxon>
        <taxon>Isosphaerales</taxon>
        <taxon>Isosphaeraceae</taxon>
        <taxon>Tautonia</taxon>
    </lineage>
</organism>
<evidence type="ECO:0000313" key="4">
    <source>
        <dbReference type="Proteomes" id="UP000317835"/>
    </source>
</evidence>
<keyword evidence="2" id="KW-1133">Transmembrane helix</keyword>
<feature type="transmembrane region" description="Helical" evidence="2">
    <location>
        <begin position="37"/>
        <end position="56"/>
    </location>
</feature>
<protein>
    <submittedName>
        <fullName evidence="3">Na(+)/H(+) antiporter subunit G</fullName>
    </submittedName>
</protein>
<dbReference type="Pfam" id="PF03334">
    <property type="entry name" value="PhaG_MnhG_YufB"/>
    <property type="match status" value="1"/>
</dbReference>
<feature type="transmembrane region" description="Helical" evidence="2">
    <location>
        <begin position="62"/>
        <end position="84"/>
    </location>
</feature>
<dbReference type="AlphaFoldDB" id="A0A518H4R8"/>
<accession>A0A518H4R8</accession>
<keyword evidence="4" id="KW-1185">Reference proteome</keyword>
<feature type="compositionally biased region" description="Basic and acidic residues" evidence="1">
    <location>
        <begin position="101"/>
        <end position="112"/>
    </location>
</feature>
<name>A0A518H4R8_9BACT</name>
<feature type="region of interest" description="Disordered" evidence="1">
    <location>
        <begin position="91"/>
        <end position="133"/>
    </location>
</feature>
<dbReference type="EMBL" id="CP036426">
    <property type="protein sequence ID" value="QDV35839.1"/>
    <property type="molecule type" value="Genomic_DNA"/>
</dbReference>
<dbReference type="GO" id="GO:0015385">
    <property type="term" value="F:sodium:proton antiporter activity"/>
    <property type="evidence" value="ECO:0007669"/>
    <property type="project" value="TreeGrafter"/>
</dbReference>